<feature type="signal peptide" evidence="1">
    <location>
        <begin position="1"/>
        <end position="21"/>
    </location>
</feature>
<gene>
    <name evidence="2" type="ORF">DKK79_05110</name>
</gene>
<evidence type="ECO:0000313" key="3">
    <source>
        <dbReference type="Proteomes" id="UP000247483"/>
    </source>
</evidence>
<organism evidence="2 3">
    <name type="scientific">Gilliamella apicola</name>
    <dbReference type="NCBI Taxonomy" id="1196095"/>
    <lineage>
        <taxon>Bacteria</taxon>
        <taxon>Pseudomonadati</taxon>
        <taxon>Pseudomonadota</taxon>
        <taxon>Gammaproteobacteria</taxon>
        <taxon>Orbales</taxon>
        <taxon>Orbaceae</taxon>
        <taxon>Gilliamella</taxon>
    </lineage>
</organism>
<dbReference type="EMBL" id="QGLP01000004">
    <property type="protein sequence ID" value="PXZ06045.1"/>
    <property type="molecule type" value="Genomic_DNA"/>
</dbReference>
<accession>A0A2V4DYZ4</accession>
<feature type="chain" id="PRO_5015841713" evidence="1">
    <location>
        <begin position="22"/>
        <end position="298"/>
    </location>
</feature>
<name>A0A2V4DYZ4_9GAMM</name>
<dbReference type="RefSeq" id="WP_110423112.1">
    <property type="nucleotide sequence ID" value="NZ_QGLP01000004.1"/>
</dbReference>
<evidence type="ECO:0000313" key="2">
    <source>
        <dbReference type="EMBL" id="PXZ06045.1"/>
    </source>
</evidence>
<dbReference type="PROSITE" id="PS51257">
    <property type="entry name" value="PROKAR_LIPOPROTEIN"/>
    <property type="match status" value="1"/>
</dbReference>
<protein>
    <submittedName>
        <fullName evidence="2">Uncharacterized protein</fullName>
    </submittedName>
</protein>
<dbReference type="Proteomes" id="UP000247483">
    <property type="component" value="Unassembled WGS sequence"/>
</dbReference>
<dbReference type="AlphaFoldDB" id="A0A2V4DYZ4"/>
<evidence type="ECO:0000256" key="1">
    <source>
        <dbReference type="SAM" id="SignalP"/>
    </source>
</evidence>
<reference evidence="2 3" key="1">
    <citation type="submission" date="2018-05" db="EMBL/GenBank/DDBJ databases">
        <title>Reference genomes for bee gut microbiota database.</title>
        <authorList>
            <person name="Ellegaard K.M."/>
        </authorList>
    </citation>
    <scope>NUCLEOTIDE SEQUENCE [LARGE SCALE GENOMIC DNA]</scope>
    <source>
        <strain evidence="2 3">ESL0177</strain>
    </source>
</reference>
<sequence length="298" mass="34675">MRIKKIVAICLFFLLSCSFYAVGNTQETLDIFNLFPLEHMGKKFYFTSVSENITFNSYDENGKRKTNIFEPDPTDNYQKEQYLLTKKYRQRFLAASKISETDTLFVYDYVHNQLYSFPINKLAAFAIKDDYSGGIDETEYNFGFAITANQFPPDFDPYKTAFVYIGKTNPFAQQQLTLLNWQESNNETYDYLAQAYGLNYYLTECVAPFDYPVCGRLVVKNKTNNILFDHDYQIGDVHLTPLNGKDKNHVYKRQWSGKLFKNKPLIVIGFVDVVFGCPTIDFIQPSYKSITIKCDNRH</sequence>
<proteinExistence type="predicted"/>
<keyword evidence="1" id="KW-0732">Signal</keyword>
<comment type="caution">
    <text evidence="2">The sequence shown here is derived from an EMBL/GenBank/DDBJ whole genome shotgun (WGS) entry which is preliminary data.</text>
</comment>